<dbReference type="EMBL" id="CAJHIM010000010">
    <property type="protein sequence ID" value="CAD6491601.1"/>
    <property type="molecule type" value="Genomic_DNA"/>
</dbReference>
<dbReference type="Pfam" id="PF13310">
    <property type="entry name" value="Virulence_RhuM"/>
    <property type="match status" value="1"/>
</dbReference>
<gene>
    <name evidence="1" type="ORF">ANIMEMIM_00185</name>
</gene>
<protein>
    <submittedName>
        <fullName evidence="1">Virulence protein RhuM family protein</fullName>
    </submittedName>
</protein>
<proteinExistence type="predicted"/>
<evidence type="ECO:0000313" key="2">
    <source>
        <dbReference type="Proteomes" id="UP000637195"/>
    </source>
</evidence>
<dbReference type="PANTHER" id="PTHR35810:SF1">
    <property type="entry name" value="CYTOPLASMIC PROTEIN"/>
    <property type="match status" value="1"/>
</dbReference>
<name>A0A811T5I3_9EURY</name>
<accession>A0A811T5I3</accession>
<dbReference type="AlphaFoldDB" id="A0A811T5I3"/>
<dbReference type="InterPro" id="IPR011204">
    <property type="entry name" value="Virulence_RhuM-like"/>
</dbReference>
<sequence length="270" mass="31463">MNKRDIVKQQSDFILYTSNEGDVNVEVFLKDETVWLTQKAIGKLFGKSKATISEHLKKIYAEGELQIDLTVRNFRTVQTEGLRQVVRDLEFYNLDAIISVGYRVNSYQATQFRIWATKTLKKYIIKDFVLDDERIKQGNQVFGRDYFEELLERIREIRASERRFYQKITDIYALAADYDKNTPVTKDFFATAQNKLHWAITGKTAAEIIYDSADAKKMYMGLTNWKRAPDGKIIKSDISIAKNYLNEAHIKELNQIISAYLDLAENRAQR</sequence>
<reference evidence="1" key="1">
    <citation type="submission" date="2020-10" db="EMBL/GenBank/DDBJ databases">
        <authorList>
            <person name="Hahn C.J."/>
            <person name="Laso-Perez R."/>
            <person name="Vulcano F."/>
            <person name="Vaziourakis K.-M."/>
            <person name="Stokke R."/>
            <person name="Steen I.H."/>
            <person name="Teske A."/>
            <person name="Boetius A."/>
            <person name="Liebeke M."/>
            <person name="Amann R."/>
            <person name="Knittel K."/>
        </authorList>
    </citation>
    <scope>NUCLEOTIDE SEQUENCE</scope>
    <source>
        <strain evidence="1">Gfbio:e3339647-f889-4370-9287-4fb5cb688e4c:AG393N10_GoMArc1</strain>
    </source>
</reference>
<dbReference type="Proteomes" id="UP000637195">
    <property type="component" value="Unassembled WGS sequence"/>
</dbReference>
<evidence type="ECO:0000313" key="1">
    <source>
        <dbReference type="EMBL" id="CAD6491601.1"/>
    </source>
</evidence>
<dbReference type="PANTHER" id="PTHR35810">
    <property type="entry name" value="CYTOPLASMIC PROTEIN-RELATED"/>
    <property type="match status" value="1"/>
</dbReference>
<organism evidence="1 2">
    <name type="scientific">Candidatus Argoarchaeum ethanivorans</name>
    <dbReference type="NCBI Taxonomy" id="2608793"/>
    <lineage>
        <taxon>Archaea</taxon>
        <taxon>Methanobacteriati</taxon>
        <taxon>Methanobacteriota</taxon>
        <taxon>Stenosarchaea group</taxon>
        <taxon>Methanomicrobia</taxon>
        <taxon>Methanosarcinales</taxon>
        <taxon>Methanosarcinales incertae sedis</taxon>
        <taxon>GOM Arc I cluster</taxon>
        <taxon>Candidatus Argoarchaeum</taxon>
    </lineage>
</organism>
<comment type="caution">
    <text evidence="1">The sequence shown here is derived from an EMBL/GenBank/DDBJ whole genome shotgun (WGS) entry which is preliminary data.</text>
</comment>